<accession>A0A1H0NKB2</accession>
<feature type="transmembrane region" description="Helical" evidence="1">
    <location>
        <begin position="6"/>
        <end position="32"/>
    </location>
</feature>
<keyword evidence="1" id="KW-0812">Transmembrane</keyword>
<keyword evidence="1" id="KW-0472">Membrane</keyword>
<evidence type="ECO:0000313" key="3">
    <source>
        <dbReference type="Proteomes" id="UP000199088"/>
    </source>
</evidence>
<reference evidence="3" key="1">
    <citation type="submission" date="2016-10" db="EMBL/GenBank/DDBJ databases">
        <authorList>
            <person name="Varghese N."/>
            <person name="Submissions S."/>
        </authorList>
    </citation>
    <scope>NUCLEOTIDE SEQUENCE [LARGE SCALE GENOMIC DNA]</scope>
    <source>
        <strain evidence="3">DSM 45843</strain>
    </source>
</reference>
<dbReference type="Pfam" id="PF08592">
    <property type="entry name" value="Anthrone_oxy"/>
    <property type="match status" value="1"/>
</dbReference>
<proteinExistence type="predicted"/>
<dbReference type="InterPro" id="IPR013901">
    <property type="entry name" value="Anthrone_oxy"/>
</dbReference>
<evidence type="ECO:0000256" key="1">
    <source>
        <dbReference type="SAM" id="Phobius"/>
    </source>
</evidence>
<protein>
    <submittedName>
        <fullName evidence="2">Uncharacterized membrane protein</fullName>
    </submittedName>
</protein>
<feature type="transmembrane region" description="Helical" evidence="1">
    <location>
        <begin position="131"/>
        <end position="149"/>
    </location>
</feature>
<keyword evidence="1" id="KW-1133">Transmembrane helix</keyword>
<gene>
    <name evidence="2" type="ORF">SAMN05660199_02874</name>
</gene>
<keyword evidence="3" id="KW-1185">Reference proteome</keyword>
<dbReference type="Proteomes" id="UP000199088">
    <property type="component" value="Unassembled WGS sequence"/>
</dbReference>
<dbReference type="EMBL" id="FNIR01000008">
    <property type="protein sequence ID" value="SDO92988.1"/>
    <property type="molecule type" value="Genomic_DNA"/>
</dbReference>
<dbReference type="STRING" id="1052260.SAMN05660199_02874"/>
<sequence length="150" mass="15717">MVEALAVLTCTVVGLMVGVEVAVALFVNPLLLRLPAGPSLQARADGGRVLGRLMPFWYIGSTALAAVLAAVGWGTASGVPALAAAVLLAGSVVLSVVFLVPINDRSTSWTAEDHPVDWREQHHRWDRLHHVRVAVIVTAFVLVAVAGVGV</sequence>
<dbReference type="OrthoDB" id="119926at2"/>
<feature type="transmembrane region" description="Helical" evidence="1">
    <location>
        <begin position="79"/>
        <end position="100"/>
    </location>
</feature>
<organism evidence="2 3">
    <name type="scientific">Klenkia soli</name>
    <dbReference type="NCBI Taxonomy" id="1052260"/>
    <lineage>
        <taxon>Bacteria</taxon>
        <taxon>Bacillati</taxon>
        <taxon>Actinomycetota</taxon>
        <taxon>Actinomycetes</taxon>
        <taxon>Geodermatophilales</taxon>
        <taxon>Geodermatophilaceae</taxon>
        <taxon>Klenkia</taxon>
    </lineage>
</organism>
<dbReference type="AlphaFoldDB" id="A0A1H0NKB2"/>
<evidence type="ECO:0000313" key="2">
    <source>
        <dbReference type="EMBL" id="SDO92988.1"/>
    </source>
</evidence>
<feature type="transmembrane region" description="Helical" evidence="1">
    <location>
        <begin position="53"/>
        <end position="73"/>
    </location>
</feature>
<name>A0A1H0NKB2_9ACTN</name>
<dbReference type="RefSeq" id="WP_091246361.1">
    <property type="nucleotide sequence ID" value="NZ_FNIR01000008.1"/>
</dbReference>